<feature type="repeat" description="PPR" evidence="3">
    <location>
        <begin position="514"/>
        <end position="548"/>
    </location>
</feature>
<evidence type="ECO:0000256" key="3">
    <source>
        <dbReference type="PROSITE-ProRule" id="PRU00708"/>
    </source>
</evidence>
<evidence type="ECO:0000256" key="2">
    <source>
        <dbReference type="ARBA" id="ARBA00022737"/>
    </source>
</evidence>
<evidence type="ECO:0000256" key="1">
    <source>
        <dbReference type="ARBA" id="ARBA00007626"/>
    </source>
</evidence>
<sequence length="838" mass="93062">MWPNEPQFMGAGTDKCERVCSILYSLRSLTAASAQNLEGTETSVIVMKGSAAFELATGLSRVVISASKRNGMRCSWGPQVEEMLHRLGWRQHLTPSLVSNVIDPFLLTHHSLALGFFNWASQQPGFTHTPSTFHSILKSLSHTHHFCVIHSLLKQAKALNFPIHPSLLSSIIASYVSRNNAREAFSLFKGVGPLCAEIGGPTCNSLLAALASDGYLDGAWKVFDEMTKRGVPFSTLGFGVFVWRVCGEGDLDKVLSLLGEVRECGSEINGSVMAVLIVHGLCRASKVSEALLMLDELRSMGWKPDFMAYWVVAAAFRSMGNVADEVKVLKKKRKLGVAPRSSDYRDMILGLVSERRICEAKELGEVIVGGNFSVEDDVLNALIGSVSSVDPGAAIVFFNFMVKKERFPTILTLSNLSKNLCRHGKVDELVEVLHVLNSQNYFKDVEGYNVMVSLLCKAGRVKEGYSVLHEMKKRGFSPNVSSYNYVMEACCKEDLLRPAKKLWDEMFSSGCCGNLKTYNILIRKFSEVGQAEEAKMLFYHMLDKGVTPDVASYTFLLQGLCQEDRLEAAFELYNKSVKQDIILAKDILSSFISSLCRKGQLMAASKLLCSLNLDIGHAESHIILLKCLADAQEIPIAIEHLKWVQEKSPSMLQDICTGLLASLSSATCPEPILLFLQRIQDVFNFPYFEGYVQPQIMIIRNMMKTLHDSAWSMEHDPGNINAPNELGSIHGPPIFLPPGNEIVEIYKIARKSHELALRFCITSKPKSEASEAHRSSGIFKYIDQHGNLMNQLTMTPMVPFKQGHAAYACAEWLWMHFEFEGFFLCVLTGKLSPSESVV</sequence>
<dbReference type="NCBIfam" id="TIGR00756">
    <property type="entry name" value="PPR"/>
    <property type="match status" value="5"/>
</dbReference>
<dbReference type="EMBL" id="JAYMYQ010000004">
    <property type="protein sequence ID" value="KAK7336100.1"/>
    <property type="molecule type" value="Genomic_DNA"/>
</dbReference>
<feature type="repeat" description="PPR" evidence="3">
    <location>
        <begin position="479"/>
        <end position="513"/>
    </location>
</feature>
<protein>
    <recommendedName>
        <fullName evidence="6">Pentatricopeptide repeat-containing protein</fullName>
    </recommendedName>
</protein>
<feature type="repeat" description="PPR" evidence="3">
    <location>
        <begin position="444"/>
        <end position="478"/>
    </location>
</feature>
<dbReference type="Pfam" id="PF13041">
    <property type="entry name" value="PPR_2"/>
    <property type="match status" value="2"/>
</dbReference>
<evidence type="ECO:0008006" key="6">
    <source>
        <dbReference type="Google" id="ProtNLM"/>
    </source>
</evidence>
<evidence type="ECO:0000313" key="5">
    <source>
        <dbReference type="Proteomes" id="UP001367508"/>
    </source>
</evidence>
<dbReference type="AlphaFoldDB" id="A0AAN9LHH8"/>
<dbReference type="InterPro" id="IPR011990">
    <property type="entry name" value="TPR-like_helical_dom_sf"/>
</dbReference>
<reference evidence="4 5" key="1">
    <citation type="submission" date="2024-01" db="EMBL/GenBank/DDBJ databases">
        <title>The genomes of 5 underutilized Papilionoideae crops provide insights into root nodulation and disease resistanc.</title>
        <authorList>
            <person name="Jiang F."/>
        </authorList>
    </citation>
    <scope>NUCLEOTIDE SEQUENCE [LARGE SCALE GENOMIC DNA]</scope>
    <source>
        <strain evidence="4">LVBAO_FW01</strain>
        <tissue evidence="4">Leaves</tissue>
    </source>
</reference>
<dbReference type="Pfam" id="PF01535">
    <property type="entry name" value="PPR"/>
    <property type="match status" value="2"/>
</dbReference>
<proteinExistence type="inferred from homology"/>
<accession>A0AAN9LHH8</accession>
<dbReference type="Proteomes" id="UP001367508">
    <property type="component" value="Unassembled WGS sequence"/>
</dbReference>
<feature type="repeat" description="PPR" evidence="3">
    <location>
        <begin position="199"/>
        <end position="233"/>
    </location>
</feature>
<keyword evidence="2" id="KW-0677">Repeat</keyword>
<dbReference type="Gene3D" id="1.25.40.10">
    <property type="entry name" value="Tetratricopeptide repeat domain"/>
    <property type="match status" value="4"/>
</dbReference>
<dbReference type="InterPro" id="IPR002885">
    <property type="entry name" value="PPR_rpt"/>
</dbReference>
<organism evidence="4 5">
    <name type="scientific">Canavalia gladiata</name>
    <name type="common">Sword bean</name>
    <name type="synonym">Dolichos gladiatus</name>
    <dbReference type="NCBI Taxonomy" id="3824"/>
    <lineage>
        <taxon>Eukaryota</taxon>
        <taxon>Viridiplantae</taxon>
        <taxon>Streptophyta</taxon>
        <taxon>Embryophyta</taxon>
        <taxon>Tracheophyta</taxon>
        <taxon>Spermatophyta</taxon>
        <taxon>Magnoliopsida</taxon>
        <taxon>eudicotyledons</taxon>
        <taxon>Gunneridae</taxon>
        <taxon>Pentapetalae</taxon>
        <taxon>rosids</taxon>
        <taxon>fabids</taxon>
        <taxon>Fabales</taxon>
        <taxon>Fabaceae</taxon>
        <taxon>Papilionoideae</taxon>
        <taxon>50 kb inversion clade</taxon>
        <taxon>NPAAA clade</taxon>
        <taxon>indigoferoid/millettioid clade</taxon>
        <taxon>Phaseoleae</taxon>
        <taxon>Canavalia</taxon>
    </lineage>
</organism>
<keyword evidence="5" id="KW-1185">Reference proteome</keyword>
<feature type="repeat" description="PPR" evidence="3">
    <location>
        <begin position="549"/>
        <end position="583"/>
    </location>
</feature>
<dbReference type="PANTHER" id="PTHR47941">
    <property type="entry name" value="PENTATRICOPEPTIDE REPEAT-CONTAINING PROTEIN 3, MITOCHONDRIAL"/>
    <property type="match status" value="1"/>
</dbReference>
<gene>
    <name evidence="4" type="ORF">VNO77_16631</name>
</gene>
<dbReference type="PROSITE" id="PS51375">
    <property type="entry name" value="PPR"/>
    <property type="match status" value="6"/>
</dbReference>
<feature type="repeat" description="PPR" evidence="3">
    <location>
        <begin position="270"/>
        <end position="304"/>
    </location>
</feature>
<evidence type="ECO:0000313" key="4">
    <source>
        <dbReference type="EMBL" id="KAK7336100.1"/>
    </source>
</evidence>
<comment type="similarity">
    <text evidence="1">Belongs to the PPR family. P subfamily.</text>
</comment>
<comment type="caution">
    <text evidence="4">The sequence shown here is derived from an EMBL/GenBank/DDBJ whole genome shotgun (WGS) entry which is preliminary data.</text>
</comment>
<name>A0AAN9LHH8_CANGL</name>